<dbReference type="InterPro" id="IPR011990">
    <property type="entry name" value="TPR-like_helical_dom_sf"/>
</dbReference>
<name>A0A420WVJ3_9GAMM</name>
<dbReference type="SUPFAM" id="SSF48452">
    <property type="entry name" value="TPR-like"/>
    <property type="match status" value="1"/>
</dbReference>
<dbReference type="OrthoDB" id="9766710at2"/>
<dbReference type="PANTHER" id="PTHR45586:SF14">
    <property type="entry name" value="TETRATRICOPEPTIDE TPR_2 REPEAT PROTEIN"/>
    <property type="match status" value="1"/>
</dbReference>
<keyword evidence="5" id="KW-1185">Reference proteome</keyword>
<evidence type="ECO:0000313" key="5">
    <source>
        <dbReference type="Proteomes" id="UP000281975"/>
    </source>
</evidence>
<keyword evidence="2" id="KW-0802">TPR repeat</keyword>
<protein>
    <submittedName>
        <fullName evidence="4">Tetratricopeptide repeat protein</fullName>
    </submittedName>
</protein>
<evidence type="ECO:0000256" key="1">
    <source>
        <dbReference type="ARBA" id="ARBA00022737"/>
    </source>
</evidence>
<dbReference type="Proteomes" id="UP000281975">
    <property type="component" value="Unassembled WGS sequence"/>
</dbReference>
<reference evidence="4 5" key="1">
    <citation type="submission" date="2018-10" db="EMBL/GenBank/DDBJ databases">
        <title>Genomic Encyclopedia of Type Strains, Phase IV (KMG-IV): sequencing the most valuable type-strain genomes for metagenomic binning, comparative biology and taxonomic classification.</title>
        <authorList>
            <person name="Goeker M."/>
        </authorList>
    </citation>
    <scope>NUCLEOTIDE SEQUENCE [LARGE SCALE GENOMIC DNA]</scope>
    <source>
        <strain evidence="4 5">DSM 23229</strain>
    </source>
</reference>
<dbReference type="PANTHER" id="PTHR45586">
    <property type="entry name" value="TPR REPEAT-CONTAINING PROTEIN PA4667"/>
    <property type="match status" value="1"/>
</dbReference>
<comment type="caution">
    <text evidence="4">The sequence shown here is derived from an EMBL/GenBank/DDBJ whole genome shotgun (WGS) entry which is preliminary data.</text>
</comment>
<dbReference type="Gene3D" id="1.25.40.10">
    <property type="entry name" value="Tetratricopeptide repeat domain"/>
    <property type="match status" value="2"/>
</dbReference>
<sequence length="599" mass="66866">MLMSARIEEDGMRPRSLFFFMAAILLAAGALAGCQSAPSTDRPASDDLLAQAPAITEGLDARGLTALLEAEFAGQRGDFTRAARGYLSQGERYRSPELARRAALAARLASDDELLNRSALLWSRLSPAAEEPRQLLAEQAAAHGMWQQALTQLLAIDARNARAELETFVQEAAAAGANIPALIEQLKAHAETYPGRPNALIAMALLQAETEDFRAADRTLERVAGRFAEHPSLWLARSQIAMERHRFREGLEAAQYGHRLAPDDNRFLLAMAQAHLALGQPDRAERQFDRLLTRMPESSELRLSLAQLYLNHHAEAQAERLLAPLVARKDPPAEALLLAAMTAERQARIDRAVSLYSRVPPGNRFLGARARAAGLLVDHQRFEDALTLLDRARSRYPESNADLLELELSLLDSAGQHQRADRLLDRAITTSAPDNDALLFMRAVRALESGSLSAMERDMTTLLERNPDDATVLNAYGYTLLERTDRYREALQMIRHAHRLEPDNPAILDSLGWAWFRLDRHEKATHWLNRAWQAQPDEEIGAHLIEALWLADQPVRARRMLDGMLERFSPHPRLDRLLQRYPGLQSPTPSTPDAEKTDS</sequence>
<dbReference type="EMBL" id="RBIN01000006">
    <property type="protein sequence ID" value="RKR02569.1"/>
    <property type="molecule type" value="Genomic_DNA"/>
</dbReference>
<gene>
    <name evidence="4" type="ORF">C7446_2285</name>
</gene>
<proteinExistence type="predicted"/>
<evidence type="ECO:0000256" key="2">
    <source>
        <dbReference type="ARBA" id="ARBA00022803"/>
    </source>
</evidence>
<dbReference type="AlphaFoldDB" id="A0A420WVJ3"/>
<accession>A0A420WVJ3</accession>
<evidence type="ECO:0000256" key="3">
    <source>
        <dbReference type="SAM" id="MobiDB-lite"/>
    </source>
</evidence>
<dbReference type="Pfam" id="PF13428">
    <property type="entry name" value="TPR_14"/>
    <property type="match status" value="1"/>
</dbReference>
<evidence type="ECO:0000313" key="4">
    <source>
        <dbReference type="EMBL" id="RKR02569.1"/>
    </source>
</evidence>
<dbReference type="InterPro" id="IPR051012">
    <property type="entry name" value="CellSynth/LPSAsmb/PSIAsmb"/>
</dbReference>
<dbReference type="Pfam" id="PF13429">
    <property type="entry name" value="TPR_15"/>
    <property type="match status" value="1"/>
</dbReference>
<feature type="region of interest" description="Disordered" evidence="3">
    <location>
        <begin position="580"/>
        <end position="599"/>
    </location>
</feature>
<organism evidence="4 5">
    <name type="scientific">Kushneria sinocarnis</name>
    <dbReference type="NCBI Taxonomy" id="595502"/>
    <lineage>
        <taxon>Bacteria</taxon>
        <taxon>Pseudomonadati</taxon>
        <taxon>Pseudomonadota</taxon>
        <taxon>Gammaproteobacteria</taxon>
        <taxon>Oceanospirillales</taxon>
        <taxon>Halomonadaceae</taxon>
        <taxon>Kushneria</taxon>
    </lineage>
</organism>
<keyword evidence="1" id="KW-0677">Repeat</keyword>
<dbReference type="PROSITE" id="PS51257">
    <property type="entry name" value="PROKAR_LIPOPROTEIN"/>
    <property type="match status" value="1"/>
</dbReference>